<dbReference type="Proteomes" id="UP000663305">
    <property type="component" value="Chromosome"/>
</dbReference>
<organism evidence="1 2">
    <name type="scientific">Halapricum desulfuricans</name>
    <dbReference type="NCBI Taxonomy" id="2841257"/>
    <lineage>
        <taxon>Archaea</taxon>
        <taxon>Methanobacteriati</taxon>
        <taxon>Methanobacteriota</taxon>
        <taxon>Stenosarchaea group</taxon>
        <taxon>Halobacteria</taxon>
        <taxon>Halobacteriales</taxon>
        <taxon>Haloarculaceae</taxon>
        <taxon>Halapricum</taxon>
    </lineage>
</organism>
<sequence>MLIAVIGILIKYFGYTNLIAGYDPDAVTNEDALAAFVGNRVLAVALLTVAVGGVEYISTGDGTPWHWYAYGALVAVIAA</sequence>
<dbReference type="InterPro" id="IPR017259">
    <property type="entry name" value="UCP037672"/>
</dbReference>
<accession>A0A897NN54</accession>
<proteinExistence type="predicted"/>
<evidence type="ECO:0000313" key="1">
    <source>
        <dbReference type="EMBL" id="QSG12343.1"/>
    </source>
</evidence>
<reference evidence="1" key="1">
    <citation type="submission" date="2020-11" db="EMBL/GenBank/DDBJ databases">
        <title>Carbohydrate-dependent, anaerobic sulfur respiration: A novel catabolism in halophilic archaea.</title>
        <authorList>
            <person name="Sorokin D.Y."/>
            <person name="Messina E."/>
            <person name="Smedile F."/>
            <person name="La Cono V."/>
            <person name="Hallsworth J.E."/>
            <person name="Yakimov M.M."/>
        </authorList>
    </citation>
    <scope>NUCLEOTIDE SEQUENCE</scope>
    <source>
        <strain evidence="1">HSR-Bgl</strain>
    </source>
</reference>
<name>A0A897NN54_9EURY</name>
<gene>
    <name evidence="1" type="ORF">HSBGL_1933</name>
</gene>
<dbReference type="EMBL" id="CP064789">
    <property type="protein sequence ID" value="QSG12343.1"/>
    <property type="molecule type" value="Genomic_DNA"/>
</dbReference>
<evidence type="ECO:0000313" key="2">
    <source>
        <dbReference type="Proteomes" id="UP000663305"/>
    </source>
</evidence>
<dbReference type="Pfam" id="PF12650">
    <property type="entry name" value="DUF3784"/>
    <property type="match status" value="1"/>
</dbReference>
<protein>
    <submittedName>
        <fullName evidence="1">Putative membrane protein</fullName>
    </submittedName>
</protein>
<dbReference type="AlphaFoldDB" id="A0A897NN54"/>